<dbReference type="EMBL" id="OV170227">
    <property type="protein sequence ID" value="CAH0728942.1"/>
    <property type="molecule type" value="Genomic_DNA"/>
</dbReference>
<evidence type="ECO:0000256" key="1">
    <source>
        <dbReference type="SAM" id="SignalP"/>
    </source>
</evidence>
<dbReference type="PANTHER" id="PTHR20997:SF2">
    <property type="entry name" value="EG:BACR42I17.2 PROTEIN-RELATED"/>
    <property type="match status" value="1"/>
</dbReference>
<protein>
    <recommendedName>
        <fullName evidence="4">27 kDa hemolymph protein</fullName>
    </recommendedName>
</protein>
<dbReference type="OrthoDB" id="6512861at2759"/>
<dbReference type="InterPro" id="IPR009832">
    <property type="entry name" value="DUF1397"/>
</dbReference>
<evidence type="ECO:0000313" key="2">
    <source>
        <dbReference type="EMBL" id="CAH0728942.1"/>
    </source>
</evidence>
<evidence type="ECO:0008006" key="4">
    <source>
        <dbReference type="Google" id="ProtNLM"/>
    </source>
</evidence>
<dbReference type="PANTHER" id="PTHR20997">
    <property type="entry name" value="EG:BACR42I17.2 PROTEIN-RELATED"/>
    <property type="match status" value="1"/>
</dbReference>
<dbReference type="Proteomes" id="UP000838878">
    <property type="component" value="Chromosome 7"/>
</dbReference>
<reference evidence="2" key="1">
    <citation type="submission" date="2021-12" db="EMBL/GenBank/DDBJ databases">
        <authorList>
            <person name="Martin H S."/>
        </authorList>
    </citation>
    <scope>NUCLEOTIDE SEQUENCE</scope>
</reference>
<evidence type="ECO:0000313" key="3">
    <source>
        <dbReference type="Proteomes" id="UP000838878"/>
    </source>
</evidence>
<feature type="non-terminal residue" evidence="2">
    <location>
        <position position="228"/>
    </location>
</feature>
<dbReference type="Pfam" id="PF07165">
    <property type="entry name" value="DUF1397"/>
    <property type="match status" value="1"/>
</dbReference>
<proteinExistence type="predicted"/>
<dbReference type="AlphaFoldDB" id="A0A8J9VBW6"/>
<feature type="chain" id="PRO_5035465678" description="27 kDa hemolymph protein" evidence="1">
    <location>
        <begin position="18"/>
        <end position="228"/>
    </location>
</feature>
<keyword evidence="3" id="KW-1185">Reference proteome</keyword>
<name>A0A8J9VBW6_9NEOP</name>
<keyword evidence="1" id="KW-0732">Signal</keyword>
<feature type="signal peptide" evidence="1">
    <location>
        <begin position="1"/>
        <end position="17"/>
    </location>
</feature>
<gene>
    <name evidence="2" type="ORF">BINO364_LOCUS14103</name>
</gene>
<sequence length="228" mass="25524">MIWKTILVAFLAVGVLAEYKITDEQREQYKKFIKEACTKNGAEDKVDAVEETVRTFVDCVKSMFDVDTIKNEIEEAKPRGALDEVFKKYCAKSPQLKTCLHTFTAGISPCLDPVIREHIGAADNTTDQFIDFVCHKDGDRIALFIAESGPECLKEKVGPIRECGTKLMQNVKSVDDAKKLTLTEQCAKYDEFTACTVKALEECSTPTPGNMAESLFRFVRKTSPCNKN</sequence>
<organism evidence="2 3">
    <name type="scientific">Brenthis ino</name>
    <name type="common">lesser marbled fritillary</name>
    <dbReference type="NCBI Taxonomy" id="405034"/>
    <lineage>
        <taxon>Eukaryota</taxon>
        <taxon>Metazoa</taxon>
        <taxon>Ecdysozoa</taxon>
        <taxon>Arthropoda</taxon>
        <taxon>Hexapoda</taxon>
        <taxon>Insecta</taxon>
        <taxon>Pterygota</taxon>
        <taxon>Neoptera</taxon>
        <taxon>Endopterygota</taxon>
        <taxon>Lepidoptera</taxon>
        <taxon>Glossata</taxon>
        <taxon>Ditrysia</taxon>
        <taxon>Papilionoidea</taxon>
        <taxon>Nymphalidae</taxon>
        <taxon>Heliconiinae</taxon>
        <taxon>Argynnini</taxon>
        <taxon>Brenthis</taxon>
    </lineage>
</organism>
<accession>A0A8J9VBW6</accession>